<dbReference type="SMART" id="SM00903">
    <property type="entry name" value="Flavin_Reduct"/>
    <property type="match status" value="1"/>
</dbReference>
<keyword evidence="4" id="KW-1185">Reference proteome</keyword>
<evidence type="ECO:0000256" key="1">
    <source>
        <dbReference type="ARBA" id="ARBA00023002"/>
    </source>
</evidence>
<dbReference type="Proteomes" id="UP001596392">
    <property type="component" value="Unassembled WGS sequence"/>
</dbReference>
<dbReference type="RefSeq" id="WP_376805301.1">
    <property type="nucleotide sequence ID" value="NZ_JBHTAC010000003.1"/>
</dbReference>
<dbReference type="InterPro" id="IPR012349">
    <property type="entry name" value="Split_barrel_FMN-bd"/>
</dbReference>
<dbReference type="Gene3D" id="2.30.110.10">
    <property type="entry name" value="Electron Transport, Fmn-binding Protein, Chain A"/>
    <property type="match status" value="1"/>
</dbReference>
<sequence length="180" mass="19176">MTLTALPPTVSDDNLPDTAVAGVELHRYLGLLRRHATTVAVVTAPGQQSGPPVGVTATSFTSVSLRPQLVSFCLDRDSSSWPTVAQARHVAIHLLAEGQEELARTFAARGVDRFADASLWRHGPYGTPLLHGVLALLICEVVQRIPAGDHAIVLGRPVSAEHRPGEPLLHHMGGYTALAH</sequence>
<gene>
    <name evidence="3" type="ORF">ACFQO7_05175</name>
</gene>
<dbReference type="Pfam" id="PF01613">
    <property type="entry name" value="Flavin_Reduct"/>
    <property type="match status" value="1"/>
</dbReference>
<feature type="domain" description="Flavin reductase like" evidence="2">
    <location>
        <begin position="32"/>
        <end position="177"/>
    </location>
</feature>
<evidence type="ECO:0000313" key="3">
    <source>
        <dbReference type="EMBL" id="MFC7241868.1"/>
    </source>
</evidence>
<name>A0ABW2GS77_9ACTN</name>
<accession>A0ABW2GS77</accession>
<reference evidence="4" key="1">
    <citation type="journal article" date="2019" name="Int. J. Syst. Evol. Microbiol.">
        <title>The Global Catalogue of Microorganisms (GCM) 10K type strain sequencing project: providing services to taxonomists for standard genome sequencing and annotation.</title>
        <authorList>
            <consortium name="The Broad Institute Genomics Platform"/>
            <consortium name="The Broad Institute Genome Sequencing Center for Infectious Disease"/>
            <person name="Wu L."/>
            <person name="Ma J."/>
        </authorList>
    </citation>
    <scope>NUCLEOTIDE SEQUENCE [LARGE SCALE GENOMIC DNA]</scope>
    <source>
        <strain evidence="4">CGMCC 1.9106</strain>
    </source>
</reference>
<proteinExistence type="predicted"/>
<dbReference type="GO" id="GO:0016491">
    <property type="term" value="F:oxidoreductase activity"/>
    <property type="evidence" value="ECO:0007669"/>
    <property type="project" value="UniProtKB-KW"/>
</dbReference>
<keyword evidence="1 3" id="KW-0560">Oxidoreductase</keyword>
<dbReference type="SUPFAM" id="SSF50475">
    <property type="entry name" value="FMN-binding split barrel"/>
    <property type="match status" value="1"/>
</dbReference>
<organism evidence="3 4">
    <name type="scientific">Catellatospora aurea</name>
    <dbReference type="NCBI Taxonomy" id="1337874"/>
    <lineage>
        <taxon>Bacteria</taxon>
        <taxon>Bacillati</taxon>
        <taxon>Actinomycetota</taxon>
        <taxon>Actinomycetes</taxon>
        <taxon>Micromonosporales</taxon>
        <taxon>Micromonosporaceae</taxon>
        <taxon>Catellatospora</taxon>
    </lineage>
</organism>
<dbReference type="InterPro" id="IPR050268">
    <property type="entry name" value="NADH-dep_flavin_reductase"/>
</dbReference>
<dbReference type="InterPro" id="IPR002563">
    <property type="entry name" value="Flavin_Rdtase-like_dom"/>
</dbReference>
<dbReference type="EC" id="1.-.-.-" evidence="3"/>
<dbReference type="PANTHER" id="PTHR30466">
    <property type="entry name" value="FLAVIN REDUCTASE"/>
    <property type="match status" value="1"/>
</dbReference>
<evidence type="ECO:0000259" key="2">
    <source>
        <dbReference type="SMART" id="SM00903"/>
    </source>
</evidence>
<dbReference type="PANTHER" id="PTHR30466:SF1">
    <property type="entry name" value="FMN REDUCTASE (NADH) RUTF"/>
    <property type="match status" value="1"/>
</dbReference>
<evidence type="ECO:0000313" key="4">
    <source>
        <dbReference type="Proteomes" id="UP001596392"/>
    </source>
</evidence>
<protein>
    <submittedName>
        <fullName evidence="3">Flavin reductase family protein</fullName>
        <ecNumber evidence="3">1.-.-.-</ecNumber>
    </submittedName>
</protein>
<dbReference type="EMBL" id="JBHTAC010000003">
    <property type="protein sequence ID" value="MFC7241868.1"/>
    <property type="molecule type" value="Genomic_DNA"/>
</dbReference>
<comment type="caution">
    <text evidence="3">The sequence shown here is derived from an EMBL/GenBank/DDBJ whole genome shotgun (WGS) entry which is preliminary data.</text>
</comment>